<dbReference type="SMART" id="SM00530">
    <property type="entry name" value="HTH_XRE"/>
    <property type="match status" value="1"/>
</dbReference>
<evidence type="ECO:0000313" key="2">
    <source>
        <dbReference type="EMBL" id="ATL89757.1"/>
    </source>
</evidence>
<dbReference type="InterPro" id="IPR039418">
    <property type="entry name" value="LexA-like"/>
</dbReference>
<dbReference type="CDD" id="cd06529">
    <property type="entry name" value="S24_LexA-like"/>
    <property type="match status" value="1"/>
</dbReference>
<dbReference type="PANTHER" id="PTHR33516">
    <property type="entry name" value="LEXA REPRESSOR"/>
    <property type="match status" value="1"/>
</dbReference>
<dbReference type="PROSITE" id="PS50943">
    <property type="entry name" value="HTH_CROC1"/>
    <property type="match status" value="1"/>
</dbReference>
<dbReference type="InterPro" id="IPR015927">
    <property type="entry name" value="Peptidase_S24_S26A/B/C"/>
</dbReference>
<dbReference type="EMBL" id="CP023819">
    <property type="protein sequence ID" value="ATL89757.1"/>
    <property type="molecule type" value="Genomic_DNA"/>
</dbReference>
<dbReference type="InterPro" id="IPR036286">
    <property type="entry name" value="LexA/Signal_pep-like_sf"/>
</dbReference>
<protein>
    <submittedName>
        <fullName evidence="2">Repressor LexA</fullName>
    </submittedName>
</protein>
<feature type="domain" description="HTH cro/C1-type" evidence="1">
    <location>
        <begin position="7"/>
        <end position="62"/>
    </location>
</feature>
<dbReference type="Pfam" id="PF00717">
    <property type="entry name" value="Peptidase_S24"/>
    <property type="match status" value="1"/>
</dbReference>
<dbReference type="AlphaFoldDB" id="A0A291T9A4"/>
<dbReference type="SUPFAM" id="SSF51306">
    <property type="entry name" value="LexA/Signal peptidase"/>
    <property type="match status" value="1"/>
</dbReference>
<dbReference type="Gene3D" id="2.10.109.10">
    <property type="entry name" value="Umud Fragment, subunit A"/>
    <property type="match status" value="1"/>
</dbReference>
<accession>A0A291T9A4</accession>
<dbReference type="InterPro" id="IPR010982">
    <property type="entry name" value="Lambda_DNA-bd_dom_sf"/>
</dbReference>
<evidence type="ECO:0000313" key="3">
    <source>
        <dbReference type="Proteomes" id="UP000223709"/>
    </source>
</evidence>
<name>A0A291T9A4_9FIRM</name>
<dbReference type="CDD" id="cd00093">
    <property type="entry name" value="HTH_XRE"/>
    <property type="match status" value="1"/>
</dbReference>
<dbReference type="RefSeq" id="WP_098923302.1">
    <property type="nucleotide sequence ID" value="NZ_CP023819.1"/>
</dbReference>
<dbReference type="GO" id="GO:0003677">
    <property type="term" value="F:DNA binding"/>
    <property type="evidence" value="ECO:0007669"/>
    <property type="project" value="InterPro"/>
</dbReference>
<organism evidence="2 3">
    <name type="scientific">Faecalibacterium prausnitzii</name>
    <dbReference type="NCBI Taxonomy" id="853"/>
    <lineage>
        <taxon>Bacteria</taxon>
        <taxon>Bacillati</taxon>
        <taxon>Bacillota</taxon>
        <taxon>Clostridia</taxon>
        <taxon>Eubacteriales</taxon>
        <taxon>Oscillospiraceae</taxon>
        <taxon>Faecalibacterium</taxon>
    </lineage>
</organism>
<dbReference type="PANTHER" id="PTHR33516:SF2">
    <property type="entry name" value="LEXA REPRESSOR-RELATED"/>
    <property type="match status" value="1"/>
</dbReference>
<evidence type="ECO:0000259" key="1">
    <source>
        <dbReference type="PROSITE" id="PS50943"/>
    </source>
</evidence>
<proteinExistence type="predicted"/>
<dbReference type="Pfam" id="PF01381">
    <property type="entry name" value="HTH_3"/>
    <property type="match status" value="1"/>
</dbReference>
<sequence>MTVGDRIRKVRQEQDVTQQELADYIGVSKQAVYKYENNIVTNIPTDKVDAIAKRLRVSPAYLMGWEEQPAPAASREPTVPPGFEPMPAMDVVPLVGRIACGTPITAEENIEQMVCVPSRWHSTFTLTCKGDSMEPRIHDGDLVAIRSQPEVENGEIAAVRIGEEATLKHVYLHENFIELRPENPAFSSIILSREDMNAVVIEGKAVGLCRDI</sequence>
<dbReference type="InterPro" id="IPR050077">
    <property type="entry name" value="LexA_repressor"/>
</dbReference>
<dbReference type="SUPFAM" id="SSF47413">
    <property type="entry name" value="lambda repressor-like DNA-binding domains"/>
    <property type="match status" value="1"/>
</dbReference>
<dbReference type="Proteomes" id="UP000223709">
    <property type="component" value="Chromosome"/>
</dbReference>
<dbReference type="Gene3D" id="1.10.260.40">
    <property type="entry name" value="lambda repressor-like DNA-binding domains"/>
    <property type="match status" value="1"/>
</dbReference>
<gene>
    <name evidence="2" type="ORF">CRH10_05335</name>
</gene>
<reference evidence="2 3" key="1">
    <citation type="submission" date="2017-10" db="EMBL/GenBank/DDBJ databases">
        <title>Complete Genome Sequence of Faecalibacterium prausnitzii isolated from the gut of healthy adult Indian.</title>
        <authorList>
            <person name="Bag S."/>
            <person name="Ghosh T.S."/>
            <person name="Das B."/>
        </authorList>
    </citation>
    <scope>NUCLEOTIDE SEQUENCE [LARGE SCALE GENOMIC DNA]</scope>
    <source>
        <strain evidence="2 3">Indica</strain>
    </source>
</reference>
<dbReference type="InterPro" id="IPR001387">
    <property type="entry name" value="Cro/C1-type_HTH"/>
</dbReference>